<dbReference type="Pfam" id="PF01814">
    <property type="entry name" value="Hemerythrin"/>
    <property type="match status" value="1"/>
</dbReference>
<evidence type="ECO:0000259" key="5">
    <source>
        <dbReference type="Pfam" id="PF01814"/>
    </source>
</evidence>
<name>A0ABY0ILT7_9RHOO</name>
<dbReference type="InterPro" id="IPR012827">
    <property type="entry name" value="Hemerythrin_metal-bd"/>
</dbReference>
<keyword evidence="4" id="KW-0408">Iron</keyword>
<evidence type="ECO:0000256" key="1">
    <source>
        <dbReference type="ARBA" id="ARBA00010587"/>
    </source>
</evidence>
<dbReference type="NCBIfam" id="TIGR02481">
    <property type="entry name" value="hemeryth_dom"/>
    <property type="match status" value="1"/>
</dbReference>
<accession>A0ABY0ILT7</accession>
<comment type="similarity">
    <text evidence="1">Belongs to the hemerythrin family.</text>
</comment>
<gene>
    <name evidence="6" type="ORF">EV678_2035</name>
</gene>
<dbReference type="PANTHER" id="PTHR37164">
    <property type="entry name" value="BACTERIOHEMERYTHRIN"/>
    <property type="match status" value="1"/>
</dbReference>
<dbReference type="RefSeq" id="WP_014236220.1">
    <property type="nucleotide sequence ID" value="NZ_SHKM01000002.1"/>
</dbReference>
<dbReference type="Gene3D" id="1.20.120.50">
    <property type="entry name" value="Hemerythrin-like"/>
    <property type="match status" value="1"/>
</dbReference>
<dbReference type="InterPro" id="IPR050669">
    <property type="entry name" value="Hemerythrin"/>
</dbReference>
<feature type="domain" description="Hemerythrin-like" evidence="5">
    <location>
        <begin position="16"/>
        <end position="130"/>
    </location>
</feature>
<dbReference type="EMBL" id="SHKM01000002">
    <property type="protein sequence ID" value="RZT76163.1"/>
    <property type="molecule type" value="Genomic_DNA"/>
</dbReference>
<evidence type="ECO:0000256" key="2">
    <source>
        <dbReference type="ARBA" id="ARBA00022621"/>
    </source>
</evidence>
<proteinExistence type="inferred from homology"/>
<dbReference type="PROSITE" id="PS00550">
    <property type="entry name" value="HEMERYTHRINS"/>
    <property type="match status" value="1"/>
</dbReference>
<dbReference type="InterPro" id="IPR016131">
    <property type="entry name" value="Haemerythrin_Fe_BS"/>
</dbReference>
<evidence type="ECO:0000313" key="7">
    <source>
        <dbReference type="Proteomes" id="UP000292136"/>
    </source>
</evidence>
<evidence type="ECO:0000256" key="4">
    <source>
        <dbReference type="ARBA" id="ARBA00023004"/>
    </source>
</evidence>
<dbReference type="InterPro" id="IPR012312">
    <property type="entry name" value="Hemerythrin-like"/>
</dbReference>
<dbReference type="Proteomes" id="UP000292136">
    <property type="component" value="Unassembled WGS sequence"/>
</dbReference>
<sequence>MRDNAIVQFGPQYHVGIPQVDQEHQQLFAIVARIQQALEQDGDTAQNEARRAVAELLEYTRTHFASEEALMEAAAYPALPAHRELHRELLLQVGEMELRVEVGEPSASLDLSRFLAKWLINHIQVADQRFGAFVAERS</sequence>
<dbReference type="PANTHER" id="PTHR37164:SF1">
    <property type="entry name" value="BACTERIOHEMERYTHRIN"/>
    <property type="match status" value="1"/>
</dbReference>
<dbReference type="NCBIfam" id="NF033749">
    <property type="entry name" value="bact_hemeryth"/>
    <property type="match status" value="1"/>
</dbReference>
<reference evidence="6 7" key="1">
    <citation type="submission" date="2019-02" db="EMBL/GenBank/DDBJ databases">
        <title>Genomic Encyclopedia of Type Strains, Phase IV (KMG-IV): sequencing the most valuable type-strain genomes for metagenomic binning, comparative biology and taxonomic classification.</title>
        <authorList>
            <person name="Goeker M."/>
        </authorList>
    </citation>
    <scope>NUCLEOTIDE SEQUENCE [LARGE SCALE GENOMIC DNA]</scope>
    <source>
        <strain evidence="6 7">DSM 21223</strain>
    </source>
</reference>
<comment type="caution">
    <text evidence="6">The sequence shown here is derived from an EMBL/GenBank/DDBJ whole genome shotgun (WGS) entry which is preliminary data.</text>
</comment>
<keyword evidence="2" id="KW-0561">Oxygen transport</keyword>
<evidence type="ECO:0000256" key="3">
    <source>
        <dbReference type="ARBA" id="ARBA00022723"/>
    </source>
</evidence>
<keyword evidence="2" id="KW-0813">Transport</keyword>
<keyword evidence="3" id="KW-0479">Metal-binding</keyword>
<dbReference type="SUPFAM" id="SSF47188">
    <property type="entry name" value="Hemerythrin-like"/>
    <property type="match status" value="1"/>
</dbReference>
<dbReference type="InterPro" id="IPR035938">
    <property type="entry name" value="Hemerythrin-like_sf"/>
</dbReference>
<protein>
    <submittedName>
        <fullName evidence="6">Hemerythrin</fullName>
    </submittedName>
</protein>
<organism evidence="6 7">
    <name type="scientific">Azospira oryzae</name>
    <dbReference type="NCBI Taxonomy" id="146939"/>
    <lineage>
        <taxon>Bacteria</taxon>
        <taxon>Pseudomonadati</taxon>
        <taxon>Pseudomonadota</taxon>
        <taxon>Betaproteobacteria</taxon>
        <taxon>Rhodocyclales</taxon>
        <taxon>Rhodocyclaceae</taxon>
        <taxon>Azospira</taxon>
    </lineage>
</organism>
<keyword evidence="7" id="KW-1185">Reference proteome</keyword>
<dbReference type="CDD" id="cd12107">
    <property type="entry name" value="Hemerythrin"/>
    <property type="match status" value="1"/>
</dbReference>
<evidence type="ECO:0000313" key="6">
    <source>
        <dbReference type="EMBL" id="RZT76163.1"/>
    </source>
</evidence>